<dbReference type="InterPro" id="IPR025378">
    <property type="entry name" value="DUF4368"/>
</dbReference>
<dbReference type="InterPro" id="IPR006119">
    <property type="entry name" value="Resolv_N"/>
</dbReference>
<evidence type="ECO:0000259" key="3">
    <source>
        <dbReference type="PROSITE" id="PS51737"/>
    </source>
</evidence>
<evidence type="ECO:0000313" key="4">
    <source>
        <dbReference type="EMBL" id="MCQ4839652.1"/>
    </source>
</evidence>
<proteinExistence type="predicted"/>
<dbReference type="RefSeq" id="WP_066863178.1">
    <property type="nucleotide sequence ID" value="NZ_CABKVV010000013.1"/>
</dbReference>
<dbReference type="GeneID" id="90532164"/>
<organism evidence="4 5">
    <name type="scientific">Neglectibacter timonensis</name>
    <dbReference type="NCBI Taxonomy" id="1776382"/>
    <lineage>
        <taxon>Bacteria</taxon>
        <taxon>Bacillati</taxon>
        <taxon>Bacillota</taxon>
        <taxon>Clostridia</taxon>
        <taxon>Eubacteriales</taxon>
        <taxon>Oscillospiraceae</taxon>
        <taxon>Neglectibacter</taxon>
    </lineage>
</organism>
<sequence>MKQLNRQSSTIATDKITALYCRLSRDDELQGDSNSILNQKAILQKFADDNGFGNTSFFVDDGFSGTNFERPDWQRLMALVDEGKVGTVIVKDMSRLGRDYLKVGYYTEVVLPGADVRFIAINNGVDSANQQDSDFTPFLNIINEWYAKDTSKKIRAVFKAKGESGKPLCTNPPYGYLKDPDDKHHWIVDEVAADVVRDIFKMCVAGKGPSQIAKALSQRQIPVPTVHLHRMGINTPAREPEDIYAWQQRTVADILVKMEYLGHTVNFKTQKKSYKSKKKVNNDPSEWVIFENTHEAIIDQETFEIVQNIRNGRRRLTPMGEMPVLSGMLFCADCGAKLYQVRARGWTHEQEHFVCATYRKQKGKCTSHQIHNVQVEQILLTEINRMLAFVRDREGEFVELLTKKNERDLNRQFREYSRELEQATQRITKLDGIIQRLYEDNLDGKISDERFAKMTATYEQEQKDLQARVIVLRETLSKAKAQRLNIDSFLAQVKKYTEVKELDAEIIRALVERIDVFKPEKVPGTRTKKQTILIHWNFIGAVELPQEQKKSA</sequence>
<dbReference type="Proteomes" id="UP001524473">
    <property type="component" value="Unassembled WGS sequence"/>
</dbReference>
<keyword evidence="5" id="KW-1185">Reference proteome</keyword>
<dbReference type="Pfam" id="PF14287">
    <property type="entry name" value="DUF4368"/>
    <property type="match status" value="1"/>
</dbReference>
<feature type="coiled-coil region" evidence="1">
    <location>
        <begin position="406"/>
        <end position="482"/>
    </location>
</feature>
<dbReference type="Pfam" id="PF13408">
    <property type="entry name" value="Zn_ribbon_recom"/>
    <property type="match status" value="1"/>
</dbReference>
<dbReference type="Gene3D" id="3.40.50.1390">
    <property type="entry name" value="Resolvase, N-terminal catalytic domain"/>
    <property type="match status" value="1"/>
</dbReference>
<reference evidence="4 5" key="1">
    <citation type="submission" date="2022-06" db="EMBL/GenBank/DDBJ databases">
        <title>Isolation of gut microbiota from human fecal samples.</title>
        <authorList>
            <person name="Pamer E.G."/>
            <person name="Barat B."/>
            <person name="Waligurski E."/>
            <person name="Medina S."/>
            <person name="Paddock L."/>
            <person name="Mostad J."/>
        </authorList>
    </citation>
    <scope>NUCLEOTIDE SEQUENCE [LARGE SCALE GENOMIC DNA]</scope>
    <source>
        <strain evidence="4 5">DFI.9.73</strain>
    </source>
</reference>
<dbReference type="InterPro" id="IPR011109">
    <property type="entry name" value="DNA_bind_recombinase_dom"/>
</dbReference>
<evidence type="ECO:0000313" key="5">
    <source>
        <dbReference type="Proteomes" id="UP001524473"/>
    </source>
</evidence>
<name>A0ABT1RYA5_9FIRM</name>
<dbReference type="InterPro" id="IPR025827">
    <property type="entry name" value="Zn_ribbon_recom_dom"/>
</dbReference>
<comment type="caution">
    <text evidence="4">The sequence shown here is derived from an EMBL/GenBank/DDBJ whole genome shotgun (WGS) entry which is preliminary data.</text>
</comment>
<dbReference type="InterPro" id="IPR050639">
    <property type="entry name" value="SSR_resolvase"/>
</dbReference>
<dbReference type="InterPro" id="IPR038109">
    <property type="entry name" value="DNA_bind_recomb_sf"/>
</dbReference>
<evidence type="ECO:0000259" key="2">
    <source>
        <dbReference type="PROSITE" id="PS51736"/>
    </source>
</evidence>
<feature type="domain" description="Resolvase/invertase-type recombinase catalytic" evidence="2">
    <location>
        <begin position="16"/>
        <end position="165"/>
    </location>
</feature>
<dbReference type="PROSITE" id="PS51736">
    <property type="entry name" value="RECOMBINASES_3"/>
    <property type="match status" value="1"/>
</dbReference>
<gene>
    <name evidence="4" type="ORF">NE695_06970</name>
</gene>
<feature type="domain" description="Recombinase" evidence="3">
    <location>
        <begin position="173"/>
        <end position="316"/>
    </location>
</feature>
<dbReference type="PANTHER" id="PTHR30461:SF23">
    <property type="entry name" value="DNA RECOMBINASE-RELATED"/>
    <property type="match status" value="1"/>
</dbReference>
<protein>
    <submittedName>
        <fullName evidence="4">Recombinase family protein</fullName>
    </submittedName>
</protein>
<dbReference type="SMART" id="SM00857">
    <property type="entry name" value="Resolvase"/>
    <property type="match status" value="1"/>
</dbReference>
<dbReference type="PROSITE" id="PS51737">
    <property type="entry name" value="RECOMBINASE_DNA_BIND"/>
    <property type="match status" value="1"/>
</dbReference>
<keyword evidence="1" id="KW-0175">Coiled coil</keyword>
<dbReference type="Gene3D" id="3.90.1750.20">
    <property type="entry name" value="Putative Large Serine Recombinase, Chain B, Domain 2"/>
    <property type="match status" value="1"/>
</dbReference>
<dbReference type="CDD" id="cd03770">
    <property type="entry name" value="SR_TndX_transposase"/>
    <property type="match status" value="1"/>
</dbReference>
<dbReference type="InterPro" id="IPR036162">
    <property type="entry name" value="Resolvase-like_N_sf"/>
</dbReference>
<dbReference type="EMBL" id="JANFZH010000012">
    <property type="protein sequence ID" value="MCQ4839652.1"/>
    <property type="molecule type" value="Genomic_DNA"/>
</dbReference>
<dbReference type="Pfam" id="PF00239">
    <property type="entry name" value="Resolvase"/>
    <property type="match status" value="1"/>
</dbReference>
<evidence type="ECO:0000256" key="1">
    <source>
        <dbReference type="SAM" id="Coils"/>
    </source>
</evidence>
<accession>A0ABT1RYA5</accession>
<dbReference type="Pfam" id="PF07508">
    <property type="entry name" value="Recombinase"/>
    <property type="match status" value="1"/>
</dbReference>
<dbReference type="PANTHER" id="PTHR30461">
    <property type="entry name" value="DNA-INVERTASE FROM LAMBDOID PROPHAGE"/>
    <property type="match status" value="1"/>
</dbReference>
<dbReference type="SUPFAM" id="SSF53041">
    <property type="entry name" value="Resolvase-like"/>
    <property type="match status" value="1"/>
</dbReference>